<dbReference type="Proteomes" id="UP001268164">
    <property type="component" value="Segment"/>
</dbReference>
<reference evidence="2" key="1">
    <citation type="journal article" date="2022" name="bioRxiv">
        <title>The characterization of multiple novel paramyxovirus species highlights the diverse nature of the subfamily Orthoparamyxovirinae.</title>
        <authorList>
            <person name="Vanmechelen B."/>
            <person name="Meurs S."/>
            <person name="Horemans M."/>
            <person name="Loosen A."/>
            <person name="Maes T.J."/>
            <person name="Laenen L."/>
            <person name="Vergote V."/>
            <person name="Koundouno F.R."/>
            <person name="Magassouba N."/>
            <person name="Konde M.K."/>
            <person name="Conde I.S."/>
            <person name="Carroll M.W."/>
            <person name="Maes P."/>
        </authorList>
    </citation>
    <scope>NUCLEOTIDE SEQUENCE</scope>
    <source>
        <strain evidence="2">GN/Meliandou/Mn/1/2018</strain>
    </source>
</reference>
<gene>
    <name evidence="2" type="primary">P/V/C</name>
</gene>
<evidence type="ECO:0000313" key="2">
    <source>
        <dbReference type="EMBL" id="UQM99605.1"/>
    </source>
</evidence>
<evidence type="ECO:0000313" key="3">
    <source>
        <dbReference type="Proteomes" id="UP001268164"/>
    </source>
</evidence>
<proteinExistence type="predicted"/>
<organism evidence="2 3">
    <name type="scientific">memana virus</name>
    <dbReference type="NCBI Taxonomy" id="2940997"/>
    <lineage>
        <taxon>Viruses</taxon>
        <taxon>Riboviria</taxon>
        <taxon>Orthornavirae</taxon>
        <taxon>Negarnaviricota</taxon>
        <taxon>Haploviricotina</taxon>
        <taxon>Monjiviricetes</taxon>
        <taxon>Mononegavirales</taxon>
        <taxon>Paramyxoviridae</taxon>
        <taxon>Orthoparamyxovirinae</taxon>
        <taxon>Jeilongvirus</taxon>
        <taxon>Jeilongvirus gueckedouense</taxon>
    </lineage>
</organism>
<dbReference type="EMBL" id="OK623363">
    <property type="protein sequence ID" value="UQM99605.1"/>
    <property type="molecule type" value="Viral_cRNA"/>
</dbReference>
<feature type="compositionally biased region" description="Basic and acidic residues" evidence="1">
    <location>
        <begin position="24"/>
        <end position="35"/>
    </location>
</feature>
<feature type="region of interest" description="Disordered" evidence="1">
    <location>
        <begin position="9"/>
        <end position="45"/>
    </location>
</feature>
<name>A0AAE9HTY5_9MONO</name>
<accession>A0AAE9HTY5</accession>
<sequence length="153" mass="17696">MGSKFWKILRRRERRAEMTPQPRRQQDQSQRRSREPNPVQQSYPLTGVVQMYQPGQQDLERLQNMAVGRQLCLVLDLMNCPVNTINLQGQEEVTIHGMVRVMAEILAETGVMEMVDPERLQEVPGLTPQEKINLLMAAPLLLLAFQTLRRYSP</sequence>
<protein>
    <submittedName>
        <fullName evidence="2">Accessory protein</fullName>
    </submittedName>
</protein>
<evidence type="ECO:0000256" key="1">
    <source>
        <dbReference type="SAM" id="MobiDB-lite"/>
    </source>
</evidence>
<keyword evidence="3" id="KW-1185">Reference proteome</keyword>